<dbReference type="EMBL" id="VNIB01000014">
    <property type="protein sequence ID" value="TYO96360.1"/>
    <property type="molecule type" value="Genomic_DNA"/>
</dbReference>
<feature type="transmembrane region" description="Helical" evidence="2">
    <location>
        <begin position="7"/>
        <end position="29"/>
    </location>
</feature>
<dbReference type="GO" id="GO:0016020">
    <property type="term" value="C:membrane"/>
    <property type="evidence" value="ECO:0007669"/>
    <property type="project" value="InterPro"/>
</dbReference>
<organism evidence="3 4">
    <name type="scientific">Geothermobacter ehrlichii</name>
    <dbReference type="NCBI Taxonomy" id="213224"/>
    <lineage>
        <taxon>Bacteria</taxon>
        <taxon>Pseudomonadati</taxon>
        <taxon>Thermodesulfobacteriota</taxon>
        <taxon>Desulfuromonadia</taxon>
        <taxon>Desulfuromonadales</taxon>
        <taxon>Geothermobacteraceae</taxon>
        <taxon>Geothermobacter</taxon>
    </lineage>
</organism>
<dbReference type="Proteomes" id="UP000324159">
    <property type="component" value="Unassembled WGS sequence"/>
</dbReference>
<keyword evidence="2" id="KW-0472">Membrane</keyword>
<protein>
    <submittedName>
        <fullName evidence="3">YggT family protein</fullName>
    </submittedName>
</protein>
<dbReference type="AlphaFoldDB" id="A0A5D3WGZ3"/>
<evidence type="ECO:0000313" key="3">
    <source>
        <dbReference type="EMBL" id="TYO96360.1"/>
    </source>
</evidence>
<comment type="similarity">
    <text evidence="1">Belongs to the YggT family.</text>
</comment>
<evidence type="ECO:0000256" key="1">
    <source>
        <dbReference type="ARBA" id="ARBA00010894"/>
    </source>
</evidence>
<dbReference type="PANTHER" id="PTHR33219">
    <property type="entry name" value="YLMG HOMOLOG PROTEIN 2, CHLOROPLASTIC"/>
    <property type="match status" value="1"/>
</dbReference>
<dbReference type="PANTHER" id="PTHR33219:SF14">
    <property type="entry name" value="PROTEIN COFACTOR ASSEMBLY OF COMPLEX C SUBUNIT B CCB3, CHLOROPLASTIC-RELATED"/>
    <property type="match status" value="1"/>
</dbReference>
<comment type="caution">
    <text evidence="3">The sequence shown here is derived from an EMBL/GenBank/DDBJ whole genome shotgun (WGS) entry which is preliminary data.</text>
</comment>
<name>A0A5D3WGZ3_9BACT</name>
<proteinExistence type="inferred from homology"/>
<evidence type="ECO:0000256" key="2">
    <source>
        <dbReference type="SAM" id="Phobius"/>
    </source>
</evidence>
<gene>
    <name evidence="3" type="ORF">EDC39_11466</name>
</gene>
<accession>A0A5D3WGZ3</accession>
<dbReference type="OrthoDB" id="47652at2"/>
<sequence>MAILLNALATVINYLFQIYFYIVVARAIVSWVNPDPYNPIVRFLHSATDPVLYRIRRVLPLQFGGFDFSPIVLLLALEVGRQLLVGLIYSLGAGFGGY</sequence>
<dbReference type="Pfam" id="PF02325">
    <property type="entry name" value="CCB3_YggT"/>
    <property type="match status" value="1"/>
</dbReference>
<keyword evidence="4" id="KW-1185">Reference proteome</keyword>
<feature type="transmembrane region" description="Helical" evidence="2">
    <location>
        <begin position="71"/>
        <end position="92"/>
    </location>
</feature>
<dbReference type="InterPro" id="IPR003425">
    <property type="entry name" value="CCB3/YggT"/>
</dbReference>
<reference evidence="3 4" key="1">
    <citation type="submission" date="2019-07" db="EMBL/GenBank/DDBJ databases">
        <title>Genomic Encyclopedia of Type Strains, Phase IV (KMG-IV): sequencing the most valuable type-strain genomes for metagenomic binning, comparative biology and taxonomic classification.</title>
        <authorList>
            <person name="Goeker M."/>
        </authorList>
    </citation>
    <scope>NUCLEOTIDE SEQUENCE [LARGE SCALE GENOMIC DNA]</scope>
    <source>
        <strain evidence="3 4">SS015</strain>
    </source>
</reference>
<evidence type="ECO:0000313" key="4">
    <source>
        <dbReference type="Proteomes" id="UP000324159"/>
    </source>
</evidence>
<keyword evidence="2" id="KW-1133">Transmembrane helix</keyword>
<dbReference type="RefSeq" id="WP_148896833.1">
    <property type="nucleotide sequence ID" value="NZ_VNIB01000014.1"/>
</dbReference>
<keyword evidence="2" id="KW-0812">Transmembrane</keyword>